<evidence type="ECO:0000259" key="1">
    <source>
        <dbReference type="PROSITE" id="PS50006"/>
    </source>
</evidence>
<dbReference type="Pfam" id="PF00498">
    <property type="entry name" value="FHA"/>
    <property type="match status" value="1"/>
</dbReference>
<protein>
    <recommendedName>
        <fullName evidence="1">FHA domain-containing protein</fullName>
    </recommendedName>
</protein>
<proteinExistence type="predicted"/>
<dbReference type="InterPro" id="IPR008984">
    <property type="entry name" value="SMAD_FHA_dom_sf"/>
</dbReference>
<dbReference type="InterPro" id="IPR000253">
    <property type="entry name" value="FHA_dom"/>
</dbReference>
<dbReference type="Gene3D" id="2.60.200.20">
    <property type="match status" value="1"/>
</dbReference>
<accession>A0A433CWU8</accession>
<evidence type="ECO:0000313" key="3">
    <source>
        <dbReference type="Proteomes" id="UP000268093"/>
    </source>
</evidence>
<dbReference type="Proteomes" id="UP000268093">
    <property type="component" value="Unassembled WGS sequence"/>
</dbReference>
<dbReference type="SUPFAM" id="SSF49879">
    <property type="entry name" value="SMAD/FHA domain"/>
    <property type="match status" value="1"/>
</dbReference>
<reference evidence="2 3" key="1">
    <citation type="journal article" date="2018" name="New Phytol.">
        <title>Phylogenomics of Endogonaceae and evolution of mycorrhizas within Mucoromycota.</title>
        <authorList>
            <person name="Chang Y."/>
            <person name="Desiro A."/>
            <person name="Na H."/>
            <person name="Sandor L."/>
            <person name="Lipzen A."/>
            <person name="Clum A."/>
            <person name="Barry K."/>
            <person name="Grigoriev I.V."/>
            <person name="Martin F.M."/>
            <person name="Stajich J.E."/>
            <person name="Smith M.E."/>
            <person name="Bonito G."/>
            <person name="Spatafora J.W."/>
        </authorList>
    </citation>
    <scope>NUCLEOTIDE SEQUENCE [LARGE SCALE GENOMIC DNA]</scope>
    <source>
        <strain evidence="2 3">GMNB39</strain>
    </source>
</reference>
<comment type="caution">
    <text evidence="2">The sequence shown here is derived from an EMBL/GenBank/DDBJ whole genome shotgun (WGS) entry which is preliminary data.</text>
</comment>
<organism evidence="2 3">
    <name type="scientific">Jimgerdemannia flammicorona</name>
    <dbReference type="NCBI Taxonomy" id="994334"/>
    <lineage>
        <taxon>Eukaryota</taxon>
        <taxon>Fungi</taxon>
        <taxon>Fungi incertae sedis</taxon>
        <taxon>Mucoromycota</taxon>
        <taxon>Mucoromycotina</taxon>
        <taxon>Endogonomycetes</taxon>
        <taxon>Endogonales</taxon>
        <taxon>Endogonaceae</taxon>
        <taxon>Jimgerdemannia</taxon>
    </lineage>
</organism>
<dbReference type="AlphaFoldDB" id="A0A433CWU8"/>
<dbReference type="OrthoDB" id="5348546at2759"/>
<evidence type="ECO:0000313" key="2">
    <source>
        <dbReference type="EMBL" id="RUP43053.1"/>
    </source>
</evidence>
<feature type="non-terminal residue" evidence="2">
    <location>
        <position position="339"/>
    </location>
</feature>
<dbReference type="PROSITE" id="PS50006">
    <property type="entry name" value="FHA_DOMAIN"/>
    <property type="match status" value="1"/>
</dbReference>
<sequence>MISQYEPCKSSETPVLFFSLASKPAPFNPSPSTKFSPSKRPALCETQQTPLLTPLRPPYNHDANLPSLDGIDLLLTAASLPSDISSHASSPTIISPLLPPSTKLTTSVPAIAVQGSRSHPVTVGRGGVADFKVGRGNKQISRRHVSIEWAPRRAIFEMTVLGLNGAVVDGVPLAEGTKTPLRDGALVDLLGERFVFYHPRKAAPEQTIPSEPMLTSELDMEAMDPPSRPYAQDNVGIACRRSSLVVPDVDDVEEVDTLKVAKIERKLFHDSEANRERSTMSPACLSVDEDSVKDDEEAGGIDGEGIENMVDQAGVLAPVVEMEKLENDCDYVELVVDAI</sequence>
<name>A0A433CWU8_9FUNG</name>
<keyword evidence="3" id="KW-1185">Reference proteome</keyword>
<dbReference type="EMBL" id="RBNI01011853">
    <property type="protein sequence ID" value="RUP43053.1"/>
    <property type="molecule type" value="Genomic_DNA"/>
</dbReference>
<feature type="domain" description="FHA" evidence="1">
    <location>
        <begin position="121"/>
        <end position="173"/>
    </location>
</feature>
<gene>
    <name evidence="2" type="ORF">BC936DRAFT_137700</name>
</gene>